<reference evidence="1 2" key="1">
    <citation type="journal article" date="2024" name="Plant Biotechnol. J.">
        <title>Genome and CRISPR/Cas9 system of a widespread forest tree (Populus alba) in the world.</title>
        <authorList>
            <person name="Liu Y.J."/>
            <person name="Jiang P.F."/>
            <person name="Han X.M."/>
            <person name="Li X.Y."/>
            <person name="Wang H.M."/>
            <person name="Wang Y.J."/>
            <person name="Wang X.X."/>
            <person name="Zeng Q.Y."/>
        </authorList>
    </citation>
    <scope>NUCLEOTIDE SEQUENCE [LARGE SCALE GENOMIC DNA]</scope>
    <source>
        <strain evidence="2">cv. PAL-ZL1</strain>
    </source>
</reference>
<dbReference type="Proteomes" id="UP000309997">
    <property type="component" value="Unassembled WGS sequence"/>
</dbReference>
<accession>A0ACC4CPL8</accession>
<dbReference type="EMBL" id="RCHU02000002">
    <property type="protein sequence ID" value="KAL3603172.1"/>
    <property type="molecule type" value="Genomic_DNA"/>
</dbReference>
<organism evidence="1 2">
    <name type="scientific">Populus alba</name>
    <name type="common">White poplar</name>
    <dbReference type="NCBI Taxonomy" id="43335"/>
    <lineage>
        <taxon>Eukaryota</taxon>
        <taxon>Viridiplantae</taxon>
        <taxon>Streptophyta</taxon>
        <taxon>Embryophyta</taxon>
        <taxon>Tracheophyta</taxon>
        <taxon>Spermatophyta</taxon>
        <taxon>Magnoliopsida</taxon>
        <taxon>eudicotyledons</taxon>
        <taxon>Gunneridae</taxon>
        <taxon>Pentapetalae</taxon>
        <taxon>rosids</taxon>
        <taxon>fabids</taxon>
        <taxon>Malpighiales</taxon>
        <taxon>Salicaceae</taxon>
        <taxon>Saliceae</taxon>
        <taxon>Populus</taxon>
    </lineage>
</organism>
<comment type="caution">
    <text evidence="1">The sequence shown here is derived from an EMBL/GenBank/DDBJ whole genome shotgun (WGS) entry which is preliminary data.</text>
</comment>
<evidence type="ECO:0000313" key="1">
    <source>
        <dbReference type="EMBL" id="KAL3603172.1"/>
    </source>
</evidence>
<name>A0ACC4CPL8_POPAL</name>
<protein>
    <submittedName>
        <fullName evidence="1">Uncharacterized protein</fullName>
    </submittedName>
</protein>
<evidence type="ECO:0000313" key="2">
    <source>
        <dbReference type="Proteomes" id="UP000309997"/>
    </source>
</evidence>
<gene>
    <name evidence="1" type="ORF">D5086_004031</name>
</gene>
<sequence length="84" mass="9444">MIQTSVFGPVAPSSAAIVVHNRCIRPPMDPNPSHWFEHGSIAHSRSPVARVHRKRNDPCVPIKVQQDACHVFKHKLGSHYLFTL</sequence>
<proteinExistence type="predicted"/>
<keyword evidence="2" id="KW-1185">Reference proteome</keyword>